<feature type="domain" description="Methyltransferase" evidence="3">
    <location>
        <begin position="38"/>
        <end position="133"/>
    </location>
</feature>
<dbReference type="CDD" id="cd02440">
    <property type="entry name" value="AdoMet_MTases"/>
    <property type="match status" value="1"/>
</dbReference>
<proteinExistence type="predicted"/>
<organism evidence="4 5">
    <name type="scientific">Nonomuraea polychroma</name>
    <dbReference type="NCBI Taxonomy" id="46176"/>
    <lineage>
        <taxon>Bacteria</taxon>
        <taxon>Bacillati</taxon>
        <taxon>Actinomycetota</taxon>
        <taxon>Actinomycetes</taxon>
        <taxon>Streptosporangiales</taxon>
        <taxon>Streptosporangiaceae</taxon>
        <taxon>Nonomuraea</taxon>
    </lineage>
</organism>
<evidence type="ECO:0000313" key="5">
    <source>
        <dbReference type="Proteomes" id="UP000284824"/>
    </source>
</evidence>
<dbReference type="InterPro" id="IPR041698">
    <property type="entry name" value="Methyltransf_25"/>
</dbReference>
<gene>
    <name evidence="4" type="ORF">EDD27_7608</name>
</gene>
<evidence type="ECO:0000313" key="4">
    <source>
        <dbReference type="EMBL" id="RVX44857.1"/>
    </source>
</evidence>
<reference evidence="4 5" key="1">
    <citation type="submission" date="2019-01" db="EMBL/GenBank/DDBJ databases">
        <title>Sequencing the genomes of 1000 actinobacteria strains.</title>
        <authorList>
            <person name="Klenk H.-P."/>
        </authorList>
    </citation>
    <scope>NUCLEOTIDE SEQUENCE [LARGE SCALE GENOMIC DNA]</scope>
    <source>
        <strain evidence="4 5">DSM 43925</strain>
    </source>
</reference>
<dbReference type="EMBL" id="SAUN01000001">
    <property type="protein sequence ID" value="RVX44857.1"/>
    <property type="molecule type" value="Genomic_DNA"/>
</dbReference>
<comment type="caution">
    <text evidence="4">The sequence shown here is derived from an EMBL/GenBank/DDBJ whole genome shotgun (WGS) entry which is preliminary data.</text>
</comment>
<keyword evidence="1 4" id="KW-0489">Methyltransferase</keyword>
<dbReference type="PANTHER" id="PTHR43861:SF1">
    <property type="entry name" value="TRANS-ACONITATE 2-METHYLTRANSFERASE"/>
    <property type="match status" value="1"/>
</dbReference>
<evidence type="ECO:0000256" key="1">
    <source>
        <dbReference type="ARBA" id="ARBA00022603"/>
    </source>
</evidence>
<keyword evidence="2 4" id="KW-0808">Transferase</keyword>
<dbReference type="Proteomes" id="UP000284824">
    <property type="component" value="Unassembled WGS sequence"/>
</dbReference>
<dbReference type="SUPFAM" id="SSF53335">
    <property type="entry name" value="S-adenosyl-L-methionine-dependent methyltransferases"/>
    <property type="match status" value="1"/>
</dbReference>
<keyword evidence="5" id="KW-1185">Reference proteome</keyword>
<dbReference type="Pfam" id="PF13649">
    <property type="entry name" value="Methyltransf_25"/>
    <property type="match status" value="1"/>
</dbReference>
<dbReference type="PANTHER" id="PTHR43861">
    <property type="entry name" value="TRANS-ACONITATE 2-METHYLTRANSFERASE-RELATED"/>
    <property type="match status" value="1"/>
</dbReference>
<dbReference type="InterPro" id="IPR029063">
    <property type="entry name" value="SAM-dependent_MTases_sf"/>
</dbReference>
<dbReference type="GO" id="GO:0008168">
    <property type="term" value="F:methyltransferase activity"/>
    <property type="evidence" value="ECO:0007669"/>
    <property type="project" value="UniProtKB-KW"/>
</dbReference>
<sequence length="231" mass="26005">MTTWDEAFANRYEEWSAHMTADVAFYVDLARETDGPLVELAVGNGRVAIPVARATGRRVIGIDVSPAMLAQARTRAAEAGVELDLRAADMRDFAVDEPAALIYCPFRSLQHLPTWADRRRTFERVAAALRPRGRFAWNAIAFDHRIAARLDGEHQDEPVPHTIRHAVGDNRIDIVLDDGATSSFWWGTKNEWLGLIDVAGLELEALYGGFAREPFTEESREYVFIARRREP</sequence>
<dbReference type="Gene3D" id="3.40.50.150">
    <property type="entry name" value="Vaccinia Virus protein VP39"/>
    <property type="match status" value="1"/>
</dbReference>
<accession>A0A438MGH1</accession>
<evidence type="ECO:0000256" key="2">
    <source>
        <dbReference type="ARBA" id="ARBA00022679"/>
    </source>
</evidence>
<evidence type="ECO:0000259" key="3">
    <source>
        <dbReference type="Pfam" id="PF13649"/>
    </source>
</evidence>
<name>A0A438MGH1_9ACTN</name>
<dbReference type="AlphaFoldDB" id="A0A438MGH1"/>
<protein>
    <submittedName>
        <fullName evidence="4">Methyltransferase family protein</fullName>
    </submittedName>
</protein>
<dbReference type="GO" id="GO:0032259">
    <property type="term" value="P:methylation"/>
    <property type="evidence" value="ECO:0007669"/>
    <property type="project" value="UniProtKB-KW"/>
</dbReference>